<feature type="domain" description="Integrase catalytic" evidence="1">
    <location>
        <begin position="154"/>
        <end position="322"/>
    </location>
</feature>
<evidence type="ECO:0000313" key="2">
    <source>
        <dbReference type="EMBL" id="MDC7226049.1"/>
    </source>
</evidence>
<dbReference type="GO" id="GO:0003676">
    <property type="term" value="F:nucleic acid binding"/>
    <property type="evidence" value="ECO:0007669"/>
    <property type="project" value="InterPro"/>
</dbReference>
<dbReference type="PANTHER" id="PTHR46889:SF4">
    <property type="entry name" value="TRANSPOSASE INSO FOR INSERTION SEQUENCE ELEMENT IS911B-RELATED"/>
    <property type="match status" value="1"/>
</dbReference>
<dbReference type="InterPro" id="IPR001584">
    <property type="entry name" value="Integrase_cat-core"/>
</dbReference>
<dbReference type="PROSITE" id="PS50994">
    <property type="entry name" value="INTEGRASE"/>
    <property type="match status" value="1"/>
</dbReference>
<protein>
    <submittedName>
        <fullName evidence="2">Integrase core domain-containing protein</fullName>
    </submittedName>
</protein>
<dbReference type="GO" id="GO:0015074">
    <property type="term" value="P:DNA integration"/>
    <property type="evidence" value="ECO:0007669"/>
    <property type="project" value="InterPro"/>
</dbReference>
<evidence type="ECO:0000313" key="3">
    <source>
        <dbReference type="Proteomes" id="UP001221217"/>
    </source>
</evidence>
<dbReference type="EMBL" id="JAQQAL010000011">
    <property type="protein sequence ID" value="MDC7226049.1"/>
    <property type="molecule type" value="Genomic_DNA"/>
</dbReference>
<dbReference type="InterPro" id="IPR012337">
    <property type="entry name" value="RNaseH-like_sf"/>
</dbReference>
<dbReference type="Gene3D" id="3.30.420.10">
    <property type="entry name" value="Ribonuclease H-like superfamily/Ribonuclease H"/>
    <property type="match status" value="1"/>
</dbReference>
<dbReference type="Pfam" id="PF00665">
    <property type="entry name" value="rve"/>
    <property type="match status" value="1"/>
</dbReference>
<comment type="caution">
    <text evidence="2">The sequence shown here is derived from an EMBL/GenBank/DDBJ whole genome shotgun (WGS) entry which is preliminary data.</text>
</comment>
<dbReference type="InterPro" id="IPR036397">
    <property type="entry name" value="RNaseH_sf"/>
</dbReference>
<dbReference type="Pfam" id="PF13683">
    <property type="entry name" value="rve_3"/>
    <property type="match status" value="1"/>
</dbReference>
<accession>A0AAJ1IBA9</accession>
<reference evidence="2 3" key="1">
    <citation type="submission" date="2022-12" db="EMBL/GenBank/DDBJ databases">
        <title>Metagenome assembled genome from gulf of manar.</title>
        <authorList>
            <person name="Kohli P."/>
            <person name="Pk S."/>
            <person name="Venkata Ramana C."/>
            <person name="Sasikala C."/>
        </authorList>
    </citation>
    <scope>NUCLEOTIDE SEQUENCE [LARGE SCALE GENOMIC DNA]</scope>
    <source>
        <strain evidence="2">JB008</strain>
    </source>
</reference>
<name>A0AAJ1IBA9_9SPIO</name>
<gene>
    <name evidence="2" type="ORF">PQJ61_04715</name>
</gene>
<dbReference type="PANTHER" id="PTHR46889">
    <property type="entry name" value="TRANSPOSASE INSF FOR INSERTION SEQUENCE IS3B-RELATED"/>
    <property type="match status" value="1"/>
</dbReference>
<organism evidence="2 3">
    <name type="scientific">Candidatus Thalassospirochaeta sargassi</name>
    <dbReference type="NCBI Taxonomy" id="3119039"/>
    <lineage>
        <taxon>Bacteria</taxon>
        <taxon>Pseudomonadati</taxon>
        <taxon>Spirochaetota</taxon>
        <taxon>Spirochaetia</taxon>
        <taxon>Spirochaetales</taxon>
        <taxon>Spirochaetaceae</taxon>
        <taxon>Candidatus Thalassospirochaeta</taxon>
    </lineage>
</organism>
<dbReference type="InterPro" id="IPR050900">
    <property type="entry name" value="Transposase_IS3/IS150/IS904"/>
</dbReference>
<evidence type="ECO:0000259" key="1">
    <source>
        <dbReference type="PROSITE" id="PS50994"/>
    </source>
</evidence>
<dbReference type="AlphaFoldDB" id="A0AAJ1IBA9"/>
<dbReference type="SUPFAM" id="SSF53098">
    <property type="entry name" value="Ribonuclease H-like"/>
    <property type="match status" value="1"/>
</dbReference>
<sequence length="343" mass="41052">MFSFLRSLLASIFNTIFRRRKNVIFTMLLLKKENEIYRRHLNMQNKKLHFRKNDKFSLSMIKALSARAMNHLTIVRPETLLSWQRRFIKNFWSYKHKTTGRRSVNRDIKNLILEMKQENYLWGCKKIANELKKININIHYTTVNRIINTFRKQGLIQPNGSWKKFFKMHWESLFAMDFMTVDTLFGKRLYLLIILELKSRKVAYWKLTENPSREFIRQQLIDFTYDNDSPKTLIYDNAPQFTSIDYSDYGITGVNISFASPNMNTYVERLNGTVRREALDHFLLFSEKQIKNIVSEFVEYYNTKRMHQGINKIPDAETQENLGVIKKMKILSGLHHHYYRSSA</sequence>
<dbReference type="Proteomes" id="UP001221217">
    <property type="component" value="Unassembled WGS sequence"/>
</dbReference>
<proteinExistence type="predicted"/>